<evidence type="ECO:0000313" key="3">
    <source>
        <dbReference type="EMBL" id="KAK0417366.1"/>
    </source>
</evidence>
<dbReference type="InterPro" id="IPR036047">
    <property type="entry name" value="F-box-like_dom_sf"/>
</dbReference>
<dbReference type="Proteomes" id="UP001175271">
    <property type="component" value="Unassembled WGS sequence"/>
</dbReference>
<dbReference type="PROSITE" id="PS50181">
    <property type="entry name" value="FBOX"/>
    <property type="match status" value="1"/>
</dbReference>
<dbReference type="AlphaFoldDB" id="A0AA39I3X3"/>
<sequence length="387" mass="44827">MSQLLVSSTRNMSEGESRSRFGSAPRCPEAIRRRSQLYMRLFCHRWSRLSMELSDLPTELQERILRSVPAAEVHSRLRSVCWNWKAIIDRSVNTLPKIHSRCTVIVFEFPRDSFLQFQFATSRRRRLLIGRTLFSKRLNSEITFCDEEALLAEPLHPAELSRVLRLFEVSQLHIHLRSLGDKFSTEGALPSILLFLHENVGRLGLRDLTLSGCDGQPWTLGPSCHEAFQNVVHLERVLFRNVAGLERLASWKSWQTLSKLTIEDCDIQGVESLELFRLVHRFRTRGFVFDVISHFTSFFVPPEHLCTFISEWATSEQPWLFGSISFNASYGIQEVRKFLRHPVNHNIMLVTDPQGYSIRHCRSPTTMEIRLSVSEAFNVKWLLTVAQ</sequence>
<dbReference type="SUPFAM" id="SSF81383">
    <property type="entry name" value="F-box domain"/>
    <property type="match status" value="1"/>
</dbReference>
<organism evidence="3 4">
    <name type="scientific">Steinernema hermaphroditum</name>
    <dbReference type="NCBI Taxonomy" id="289476"/>
    <lineage>
        <taxon>Eukaryota</taxon>
        <taxon>Metazoa</taxon>
        <taxon>Ecdysozoa</taxon>
        <taxon>Nematoda</taxon>
        <taxon>Chromadorea</taxon>
        <taxon>Rhabditida</taxon>
        <taxon>Tylenchina</taxon>
        <taxon>Panagrolaimomorpha</taxon>
        <taxon>Strongyloidoidea</taxon>
        <taxon>Steinernematidae</taxon>
        <taxon>Steinernema</taxon>
    </lineage>
</organism>
<proteinExistence type="predicted"/>
<comment type="caution">
    <text evidence="3">The sequence shown here is derived from an EMBL/GenBank/DDBJ whole genome shotgun (WGS) entry which is preliminary data.</text>
</comment>
<keyword evidence="4" id="KW-1185">Reference proteome</keyword>
<feature type="domain" description="F-box" evidence="2">
    <location>
        <begin position="50"/>
        <end position="98"/>
    </location>
</feature>
<gene>
    <name evidence="3" type="ORF">QR680_012967</name>
</gene>
<dbReference type="InterPro" id="IPR001810">
    <property type="entry name" value="F-box_dom"/>
</dbReference>
<accession>A0AA39I3X3</accession>
<protein>
    <recommendedName>
        <fullName evidence="2">F-box domain-containing protein</fullName>
    </recommendedName>
</protein>
<dbReference type="Pfam" id="PF00646">
    <property type="entry name" value="F-box"/>
    <property type="match status" value="1"/>
</dbReference>
<feature type="compositionally biased region" description="Polar residues" evidence="1">
    <location>
        <begin position="1"/>
        <end position="12"/>
    </location>
</feature>
<feature type="region of interest" description="Disordered" evidence="1">
    <location>
        <begin position="1"/>
        <end position="24"/>
    </location>
</feature>
<evidence type="ECO:0000256" key="1">
    <source>
        <dbReference type="SAM" id="MobiDB-lite"/>
    </source>
</evidence>
<evidence type="ECO:0000259" key="2">
    <source>
        <dbReference type="PROSITE" id="PS50181"/>
    </source>
</evidence>
<evidence type="ECO:0000313" key="4">
    <source>
        <dbReference type="Proteomes" id="UP001175271"/>
    </source>
</evidence>
<dbReference type="EMBL" id="JAUCMV010000002">
    <property type="protein sequence ID" value="KAK0417366.1"/>
    <property type="molecule type" value="Genomic_DNA"/>
</dbReference>
<name>A0AA39I3X3_9BILA</name>
<reference evidence="3" key="1">
    <citation type="submission" date="2023-06" db="EMBL/GenBank/DDBJ databases">
        <title>Genomic analysis of the entomopathogenic nematode Steinernema hermaphroditum.</title>
        <authorList>
            <person name="Schwarz E.M."/>
            <person name="Heppert J.K."/>
            <person name="Baniya A."/>
            <person name="Schwartz H.T."/>
            <person name="Tan C.-H."/>
            <person name="Antoshechkin I."/>
            <person name="Sternberg P.W."/>
            <person name="Goodrich-Blair H."/>
            <person name="Dillman A.R."/>
        </authorList>
    </citation>
    <scope>NUCLEOTIDE SEQUENCE</scope>
    <source>
        <strain evidence="3">PS9179</strain>
        <tissue evidence="3">Whole animal</tissue>
    </source>
</reference>
<dbReference type="Gene3D" id="1.20.1280.50">
    <property type="match status" value="1"/>
</dbReference>